<sequence>MTAGRQVVGYISNISTKVTSDGVVYYVTISTVAGEEYVVRLRQPADWLFVGTPVSGKALRVDDVYQIQDFCVAKELAASRVLEVDSCQTTYIGSGPDRKAIVTGQKAAMVVSAPALTITIARKAEKIGYTKTFIHIADLPTGARVVAVQTPREYQRDRSMRKLMEQVGADEQQ</sequence>
<comment type="caution">
    <text evidence="1">The sequence shown here is derived from an EMBL/GenBank/DDBJ whole genome shotgun (WGS) entry which is preliminary data.</text>
</comment>
<organism evidence="1">
    <name type="scientific">Caldiarchaeum subterraneum</name>
    <dbReference type="NCBI Taxonomy" id="311458"/>
    <lineage>
        <taxon>Archaea</taxon>
        <taxon>Nitrososphaerota</taxon>
        <taxon>Candidatus Caldarchaeales</taxon>
        <taxon>Candidatus Caldarchaeaceae</taxon>
        <taxon>Candidatus Caldarchaeum</taxon>
    </lineage>
</organism>
<reference evidence="1" key="1">
    <citation type="journal article" date="2020" name="mSystems">
        <title>Genome- and Community-Level Interaction Insights into Carbon Utilization and Element Cycling Functions of Hydrothermarchaeota in Hydrothermal Sediment.</title>
        <authorList>
            <person name="Zhou Z."/>
            <person name="Liu Y."/>
            <person name="Xu W."/>
            <person name="Pan J."/>
            <person name="Luo Z.H."/>
            <person name="Li M."/>
        </authorList>
    </citation>
    <scope>NUCLEOTIDE SEQUENCE [LARGE SCALE GENOMIC DNA]</scope>
    <source>
        <strain evidence="1">SpSt-1084</strain>
    </source>
</reference>
<protein>
    <submittedName>
        <fullName evidence="1">Uncharacterized protein</fullName>
    </submittedName>
</protein>
<dbReference type="AlphaFoldDB" id="A0A7C5YAN7"/>
<dbReference type="EMBL" id="DRXS01000162">
    <property type="protein sequence ID" value="HHR40763.1"/>
    <property type="molecule type" value="Genomic_DNA"/>
</dbReference>
<gene>
    <name evidence="1" type="ORF">ENM42_02935</name>
</gene>
<proteinExistence type="predicted"/>
<name>A0A7C5YAN7_CALS0</name>
<evidence type="ECO:0000313" key="1">
    <source>
        <dbReference type="EMBL" id="HHR40763.1"/>
    </source>
</evidence>
<accession>A0A7C5YAN7</accession>